<gene>
    <name evidence="3" type="ORF">DEJ50_00325</name>
</gene>
<reference evidence="3 4" key="1">
    <citation type="submission" date="2018-05" db="EMBL/GenBank/DDBJ databases">
        <title>Streptomyces venezuelae.</title>
        <authorList>
            <person name="Kim W."/>
            <person name="Lee N."/>
            <person name="Cho B.-K."/>
        </authorList>
    </citation>
    <scope>NUCLEOTIDE SEQUENCE [LARGE SCALE GENOMIC DNA]</scope>
    <source>
        <strain evidence="3 4">ATCC 21782</strain>
    </source>
</reference>
<sequence length="106" mass="11405">MLGYRFAPRFRDLADQRFWRADLPDGVAQAAGYGPLEAVACNKANLKRIASNSRNPPGPLSSSAIRGRRSSANDGELKRSAHHRCSGGQRRPLPECDSHGSCADGA</sequence>
<dbReference type="Proteomes" id="UP000325211">
    <property type="component" value="Chromosome"/>
</dbReference>
<dbReference type="GO" id="GO:0006313">
    <property type="term" value="P:DNA transposition"/>
    <property type="evidence" value="ECO:0007669"/>
    <property type="project" value="InterPro"/>
</dbReference>
<dbReference type="OrthoDB" id="3538665at2"/>
<evidence type="ECO:0000259" key="2">
    <source>
        <dbReference type="Pfam" id="PF01526"/>
    </source>
</evidence>
<dbReference type="Pfam" id="PF01526">
    <property type="entry name" value="DDE_Tnp_Tn3"/>
    <property type="match status" value="1"/>
</dbReference>
<dbReference type="AlphaFoldDB" id="A0A5P2CZH7"/>
<accession>A0A5P2CZH7</accession>
<dbReference type="InterPro" id="IPR002513">
    <property type="entry name" value="Tn3_Tnp_DDE_dom"/>
</dbReference>
<protein>
    <recommendedName>
        <fullName evidence="2">Tn3 transposase DDE domain-containing protein</fullName>
    </recommendedName>
</protein>
<organism evidence="3 4">
    <name type="scientific">Streptomyces venezuelae</name>
    <dbReference type="NCBI Taxonomy" id="54571"/>
    <lineage>
        <taxon>Bacteria</taxon>
        <taxon>Bacillati</taxon>
        <taxon>Actinomycetota</taxon>
        <taxon>Actinomycetes</taxon>
        <taxon>Kitasatosporales</taxon>
        <taxon>Streptomycetaceae</taxon>
        <taxon>Streptomyces</taxon>
    </lineage>
</organism>
<evidence type="ECO:0000313" key="3">
    <source>
        <dbReference type="EMBL" id="QES46531.1"/>
    </source>
</evidence>
<feature type="domain" description="Tn3 transposase DDE" evidence="2">
    <location>
        <begin position="1"/>
        <end position="52"/>
    </location>
</feature>
<proteinExistence type="predicted"/>
<evidence type="ECO:0000313" key="4">
    <source>
        <dbReference type="Proteomes" id="UP000325211"/>
    </source>
</evidence>
<evidence type="ECO:0000256" key="1">
    <source>
        <dbReference type="SAM" id="MobiDB-lite"/>
    </source>
</evidence>
<name>A0A5P2CZH7_STRVZ</name>
<dbReference type="GO" id="GO:0004803">
    <property type="term" value="F:transposase activity"/>
    <property type="evidence" value="ECO:0007669"/>
    <property type="project" value="InterPro"/>
</dbReference>
<dbReference type="RefSeq" id="WP_150205374.1">
    <property type="nucleotide sequence ID" value="NZ_CP029190.1"/>
</dbReference>
<feature type="region of interest" description="Disordered" evidence="1">
    <location>
        <begin position="48"/>
        <end position="106"/>
    </location>
</feature>
<dbReference type="EMBL" id="CP029190">
    <property type="protein sequence ID" value="QES46531.1"/>
    <property type="molecule type" value="Genomic_DNA"/>
</dbReference>